<dbReference type="EMBL" id="BARU01019832">
    <property type="protein sequence ID" value="GAH57387.1"/>
    <property type="molecule type" value="Genomic_DNA"/>
</dbReference>
<organism evidence="2">
    <name type="scientific">marine sediment metagenome</name>
    <dbReference type="NCBI Taxonomy" id="412755"/>
    <lineage>
        <taxon>unclassified sequences</taxon>
        <taxon>metagenomes</taxon>
        <taxon>ecological metagenomes</taxon>
    </lineage>
</organism>
<name>X1GJN0_9ZZZZ</name>
<evidence type="ECO:0000256" key="1">
    <source>
        <dbReference type="SAM" id="MobiDB-lite"/>
    </source>
</evidence>
<accession>X1GJN0</accession>
<comment type="caution">
    <text evidence="2">The sequence shown here is derived from an EMBL/GenBank/DDBJ whole genome shotgun (WGS) entry which is preliminary data.</text>
</comment>
<gene>
    <name evidence="2" type="ORF">S03H2_32634</name>
</gene>
<feature type="compositionally biased region" description="Acidic residues" evidence="1">
    <location>
        <begin position="136"/>
        <end position="145"/>
    </location>
</feature>
<reference evidence="2" key="1">
    <citation type="journal article" date="2014" name="Front. Microbiol.">
        <title>High frequency of phylogenetically diverse reductive dehalogenase-homologous genes in deep subseafloor sedimentary metagenomes.</title>
        <authorList>
            <person name="Kawai M."/>
            <person name="Futagami T."/>
            <person name="Toyoda A."/>
            <person name="Takaki Y."/>
            <person name="Nishi S."/>
            <person name="Hori S."/>
            <person name="Arai W."/>
            <person name="Tsubouchi T."/>
            <person name="Morono Y."/>
            <person name="Uchiyama I."/>
            <person name="Ito T."/>
            <person name="Fujiyama A."/>
            <person name="Inagaki F."/>
            <person name="Takami H."/>
        </authorList>
    </citation>
    <scope>NUCLEOTIDE SEQUENCE</scope>
    <source>
        <strain evidence="2">Expedition CK06-06</strain>
    </source>
</reference>
<dbReference type="AlphaFoldDB" id="X1GJN0"/>
<evidence type="ECO:0000313" key="2">
    <source>
        <dbReference type="EMBL" id="GAH57387.1"/>
    </source>
</evidence>
<protein>
    <submittedName>
        <fullName evidence="2">Uncharacterized protein</fullName>
    </submittedName>
</protein>
<proteinExistence type="predicted"/>
<feature type="non-terminal residue" evidence="2">
    <location>
        <position position="1"/>
    </location>
</feature>
<sequence>NASDVSEDGRRILLQVAVGAGLAEYMVTGDASNANYASTMVAESPAVRTFQDWQKFFGDWFEKIFKRVMLKVLETGSKEIETVQTEFPPLLHRDFKEETEAIGMQRDREIISMQSARGQLGLSHEEEEDRLKVERETEDGQDPDAELDKAREALLGELQEEKTRLERLRKTVAPI</sequence>
<feature type="region of interest" description="Disordered" evidence="1">
    <location>
        <begin position="115"/>
        <end position="146"/>
    </location>
</feature>